<dbReference type="NCBIfam" id="NF003040">
    <property type="entry name" value="PRK03946.1"/>
    <property type="match status" value="1"/>
</dbReference>
<comment type="pathway">
    <text evidence="10">Cofactor biosynthesis; pyridoxine 5'-phosphate biosynthesis; pyridoxine 5'-phosphate from D-erythrose 4-phosphate: step 4/5.</text>
</comment>
<dbReference type="GO" id="GO:0042823">
    <property type="term" value="P:pyridoxal phosphate biosynthetic process"/>
    <property type="evidence" value="ECO:0007669"/>
    <property type="project" value="UniProtKB-UniRule"/>
</dbReference>
<keyword evidence="9 10" id="KW-0170">Cobalt</keyword>
<dbReference type="GO" id="GO:0005737">
    <property type="term" value="C:cytoplasm"/>
    <property type="evidence" value="ECO:0007669"/>
    <property type="project" value="UniProtKB-SubCell"/>
</dbReference>
<comment type="function">
    <text evidence="10">Catalyzes the NAD(P)-dependent oxidation of 4-(phosphooxy)-L-threonine (HTP) into 2-amino-3-oxo-4-(phosphooxy)butyric acid which spontaneously decarboxylates to form 3-amino-2-oxopropyl phosphate (AHAP).</text>
</comment>
<feature type="binding site" evidence="10">
    <location>
        <position position="265"/>
    </location>
    <ligand>
        <name>substrate</name>
    </ligand>
</feature>
<evidence type="ECO:0000256" key="10">
    <source>
        <dbReference type="HAMAP-Rule" id="MF_02086"/>
    </source>
</evidence>
<keyword evidence="2 10" id="KW-0479">Metal-binding</keyword>
<dbReference type="PANTHER" id="PTHR30004">
    <property type="entry name" value="4-HYDROXYTHREONINE-4-PHOSPHATE DEHYDROGENASE"/>
    <property type="match status" value="1"/>
</dbReference>
<proteinExistence type="inferred from homology"/>
<evidence type="ECO:0000256" key="8">
    <source>
        <dbReference type="ARBA" id="ARBA00023096"/>
    </source>
</evidence>
<accession>V8CCS6</accession>
<dbReference type="SUPFAM" id="SSF53659">
    <property type="entry name" value="Isocitrate/Isopropylmalate dehydrogenase-like"/>
    <property type="match status" value="1"/>
</dbReference>
<feature type="binding site" evidence="10">
    <location>
        <position position="132"/>
    </location>
    <ligand>
        <name>substrate</name>
    </ligand>
</feature>
<keyword evidence="12" id="KW-1185">Reference proteome</keyword>
<keyword evidence="6 10" id="KW-0560">Oxidoreductase</keyword>
<dbReference type="InterPro" id="IPR005255">
    <property type="entry name" value="PdxA_fam"/>
</dbReference>
<evidence type="ECO:0000256" key="5">
    <source>
        <dbReference type="ARBA" id="ARBA00022857"/>
    </source>
</evidence>
<reference evidence="11 12" key="1">
    <citation type="journal article" date="2014" name="Genome Announc.">
        <title>Draft genome sequences of six enterohepatic helicobacter species isolated from humans and one from rhesus macaques.</title>
        <authorList>
            <person name="Shen Z."/>
            <person name="Sheh A."/>
            <person name="Young S.K."/>
            <person name="Abouelliel A."/>
            <person name="Ward D.V."/>
            <person name="Earl A.M."/>
            <person name="Fox J.G."/>
        </authorList>
    </citation>
    <scope>NUCLEOTIDE SEQUENCE [LARGE SCALE GENOMIC DNA]</scope>
    <source>
        <strain evidence="11 12">MIT 99-5501</strain>
    </source>
</reference>
<name>V8CCS6_9HELI</name>
<dbReference type="PATRIC" id="fig|1357400.3.peg.677"/>
<comment type="similarity">
    <text evidence="10">Belongs to the PdxA family.</text>
</comment>
<evidence type="ECO:0000256" key="7">
    <source>
        <dbReference type="ARBA" id="ARBA00023027"/>
    </source>
</evidence>
<evidence type="ECO:0000256" key="6">
    <source>
        <dbReference type="ARBA" id="ARBA00023002"/>
    </source>
</evidence>
<evidence type="ECO:0000256" key="2">
    <source>
        <dbReference type="ARBA" id="ARBA00022723"/>
    </source>
</evidence>
<dbReference type="GO" id="GO:0008270">
    <property type="term" value="F:zinc ion binding"/>
    <property type="evidence" value="ECO:0007669"/>
    <property type="project" value="UniProtKB-UniRule"/>
</dbReference>
<dbReference type="Pfam" id="PF04166">
    <property type="entry name" value="PdxA"/>
    <property type="match status" value="1"/>
</dbReference>
<dbReference type="GO" id="GO:0050897">
    <property type="term" value="F:cobalt ion binding"/>
    <property type="evidence" value="ECO:0007669"/>
    <property type="project" value="UniProtKB-UniRule"/>
</dbReference>
<keyword evidence="4 10" id="KW-0460">Magnesium</keyword>
<dbReference type="GO" id="GO:0050570">
    <property type="term" value="F:4-hydroxythreonine-4-phosphate dehydrogenase activity"/>
    <property type="evidence" value="ECO:0007669"/>
    <property type="project" value="UniProtKB-UniRule"/>
</dbReference>
<dbReference type="Proteomes" id="UP000018731">
    <property type="component" value="Unassembled WGS sequence"/>
</dbReference>
<keyword evidence="8 10" id="KW-0664">Pyridoxine biosynthesis</keyword>
<dbReference type="EC" id="1.1.1.262" evidence="10"/>
<sequence>MHKKKLAISIGDTNGVGIEIILKSHKYISTLCEPIYCAHKTLFAKSLHHFKSLSKKQDFQEMIAKDMHFSHPHDTRIPKISPSQLHKASGRYSFASFTHGLDLVDKSQADALITLPIHKAAWKKSGIHYAGHTQVLRARYKKDAIMMLGCEEMLVALFSEHIPLKSVSSAISTDKYVRFLIALYRSFKFDEALVLGFNPHCGDSGAIGGKEDKKIESAINKVNKFLKKEVFCGIVPPDSAFTPANRARFSLFVAPYHDIGLATLKALYFEKSINISLNLPIIRTSVDHGVAYDIAYQGIASTQSYQNAVKFALKMIDEKQNMEERIHKTSMQVQIPAR</sequence>
<evidence type="ECO:0000313" key="12">
    <source>
        <dbReference type="Proteomes" id="UP000018731"/>
    </source>
</evidence>
<dbReference type="UniPathway" id="UPA00244">
    <property type="reaction ID" value="UER00312"/>
</dbReference>
<dbReference type="PANTHER" id="PTHR30004:SF6">
    <property type="entry name" value="D-THREONATE 4-PHOSPHATE DEHYDROGENASE"/>
    <property type="match status" value="1"/>
</dbReference>
<evidence type="ECO:0000256" key="9">
    <source>
        <dbReference type="ARBA" id="ARBA00023285"/>
    </source>
</evidence>
<feature type="binding site" evidence="10">
    <location>
        <position position="283"/>
    </location>
    <ligand>
        <name>substrate</name>
    </ligand>
</feature>
<comment type="cofactor">
    <cofactor evidence="10">
        <name>Zn(2+)</name>
        <dbReference type="ChEBI" id="CHEBI:29105"/>
    </cofactor>
    <cofactor evidence="10">
        <name>Mg(2+)</name>
        <dbReference type="ChEBI" id="CHEBI:18420"/>
    </cofactor>
    <cofactor evidence="10">
        <name>Co(2+)</name>
        <dbReference type="ChEBI" id="CHEBI:48828"/>
    </cofactor>
</comment>
<keyword evidence="1 10" id="KW-0963">Cytoplasm</keyword>
<feature type="binding site" evidence="10">
    <location>
        <position position="274"/>
    </location>
    <ligand>
        <name>substrate</name>
    </ligand>
</feature>
<dbReference type="AlphaFoldDB" id="V8CCS6"/>
<protein>
    <recommendedName>
        <fullName evidence="10">4-hydroxythreonine-4-phosphate dehydrogenase</fullName>
        <ecNumber evidence="10">1.1.1.262</ecNumber>
    </recommendedName>
    <alternativeName>
        <fullName evidence="10">4-(phosphohydroxy)-L-threonine dehydrogenase</fullName>
    </alternativeName>
</protein>
<evidence type="ECO:0000256" key="4">
    <source>
        <dbReference type="ARBA" id="ARBA00022842"/>
    </source>
</evidence>
<comment type="caution">
    <text evidence="11">The sequence shown here is derived from an EMBL/GenBank/DDBJ whole genome shotgun (WGS) entry which is preliminary data.</text>
</comment>
<feature type="binding site" evidence="10">
    <location>
        <position position="133"/>
    </location>
    <ligand>
        <name>substrate</name>
    </ligand>
</feature>
<dbReference type="STRING" id="1357400.HMPREF2086_00494"/>
<dbReference type="EMBL" id="AZJI01000001">
    <property type="protein sequence ID" value="ETD25159.1"/>
    <property type="molecule type" value="Genomic_DNA"/>
</dbReference>
<dbReference type="eggNOG" id="COG1995">
    <property type="taxonomic scope" value="Bacteria"/>
</dbReference>
<gene>
    <name evidence="10" type="primary">pdxA</name>
    <name evidence="11" type="ORF">HMPREF2086_00494</name>
</gene>
<feature type="binding site" evidence="10">
    <location>
        <position position="257"/>
    </location>
    <ligand>
        <name>a divalent metal cation</name>
        <dbReference type="ChEBI" id="CHEBI:60240"/>
        <note>ligand shared between dimeric partners</note>
    </ligand>
</feature>
<comment type="catalytic activity">
    <reaction evidence="10">
        <text>4-(phosphooxy)-L-threonine + NAD(+) = 3-amino-2-oxopropyl phosphate + CO2 + NADH</text>
        <dbReference type="Rhea" id="RHEA:32275"/>
        <dbReference type="ChEBI" id="CHEBI:16526"/>
        <dbReference type="ChEBI" id="CHEBI:57279"/>
        <dbReference type="ChEBI" id="CHEBI:57540"/>
        <dbReference type="ChEBI" id="CHEBI:57945"/>
        <dbReference type="ChEBI" id="CHEBI:58452"/>
        <dbReference type="EC" id="1.1.1.262"/>
    </reaction>
</comment>
<evidence type="ECO:0000256" key="3">
    <source>
        <dbReference type="ARBA" id="ARBA00022833"/>
    </source>
</evidence>
<feature type="binding site" evidence="10">
    <location>
        <position position="200"/>
    </location>
    <ligand>
        <name>a divalent metal cation</name>
        <dbReference type="ChEBI" id="CHEBI:60240"/>
        <note>ligand shared between dimeric partners</note>
    </ligand>
</feature>
<dbReference type="GO" id="GO:0008615">
    <property type="term" value="P:pyridoxine biosynthetic process"/>
    <property type="evidence" value="ECO:0007669"/>
    <property type="project" value="UniProtKB-UniRule"/>
</dbReference>
<dbReference type="HOGENOM" id="CLU_040168_0_0_7"/>
<comment type="miscellaneous">
    <text evidence="10">The active site is located at the dimer interface.</text>
</comment>
<dbReference type="HAMAP" id="MF_02086">
    <property type="entry name" value="PdxA_Epsilonprot"/>
    <property type="match status" value="1"/>
</dbReference>
<dbReference type="InterPro" id="IPR037539">
    <property type="entry name" value="PdxA_epsilonprot"/>
</dbReference>
<dbReference type="Gene3D" id="3.40.718.10">
    <property type="entry name" value="Isopropylmalate Dehydrogenase"/>
    <property type="match status" value="1"/>
</dbReference>
<keyword evidence="5 10" id="KW-0521">NADP</keyword>
<comment type="subunit">
    <text evidence="10">Homodimer.</text>
</comment>
<dbReference type="GO" id="GO:0000287">
    <property type="term" value="F:magnesium ion binding"/>
    <property type="evidence" value="ECO:0007669"/>
    <property type="project" value="UniProtKB-UniRule"/>
</dbReference>
<organism evidence="11 12">
    <name type="scientific">Helicobacter macacae MIT 99-5501</name>
    <dbReference type="NCBI Taxonomy" id="1357400"/>
    <lineage>
        <taxon>Bacteria</taxon>
        <taxon>Pseudomonadati</taxon>
        <taxon>Campylobacterota</taxon>
        <taxon>Epsilonproteobacteria</taxon>
        <taxon>Campylobacterales</taxon>
        <taxon>Helicobacteraceae</taxon>
        <taxon>Helicobacter</taxon>
    </lineage>
</organism>
<evidence type="ECO:0000256" key="1">
    <source>
        <dbReference type="ARBA" id="ARBA00022490"/>
    </source>
</evidence>
<evidence type="ECO:0000313" key="11">
    <source>
        <dbReference type="EMBL" id="ETD25159.1"/>
    </source>
</evidence>
<feature type="binding site" evidence="10">
    <location>
        <position position="161"/>
    </location>
    <ligand>
        <name>a divalent metal cation</name>
        <dbReference type="ChEBI" id="CHEBI:60240"/>
        <note>ligand shared between dimeric partners</note>
    </ligand>
</feature>
<dbReference type="OrthoDB" id="9801783at2"/>
<comment type="subcellular location">
    <subcellularLocation>
        <location evidence="10">Cytoplasm</location>
    </subcellularLocation>
</comment>
<keyword evidence="7 10" id="KW-0520">NAD</keyword>
<dbReference type="RefSeq" id="WP_023927198.1">
    <property type="nucleotide sequence ID" value="NZ_KI669454.1"/>
</dbReference>
<dbReference type="GO" id="GO:0051287">
    <property type="term" value="F:NAD binding"/>
    <property type="evidence" value="ECO:0007669"/>
    <property type="project" value="InterPro"/>
</dbReference>
<keyword evidence="3 10" id="KW-0862">Zinc</keyword>